<name>A0A1L9RT11_ASPWE</name>
<reference evidence="3" key="1">
    <citation type="journal article" date="2017" name="Genome Biol.">
        <title>Comparative genomics reveals high biological diversity and specific adaptations in the industrially and medically important fungal genus Aspergillus.</title>
        <authorList>
            <person name="de Vries R.P."/>
            <person name="Riley R."/>
            <person name="Wiebenga A."/>
            <person name="Aguilar-Osorio G."/>
            <person name="Amillis S."/>
            <person name="Uchima C.A."/>
            <person name="Anderluh G."/>
            <person name="Asadollahi M."/>
            <person name="Askin M."/>
            <person name="Barry K."/>
            <person name="Battaglia E."/>
            <person name="Bayram O."/>
            <person name="Benocci T."/>
            <person name="Braus-Stromeyer S.A."/>
            <person name="Caldana C."/>
            <person name="Canovas D."/>
            <person name="Cerqueira G.C."/>
            <person name="Chen F."/>
            <person name="Chen W."/>
            <person name="Choi C."/>
            <person name="Clum A."/>
            <person name="Dos Santos R.A."/>
            <person name="Damasio A.R."/>
            <person name="Diallinas G."/>
            <person name="Emri T."/>
            <person name="Fekete E."/>
            <person name="Flipphi M."/>
            <person name="Freyberg S."/>
            <person name="Gallo A."/>
            <person name="Gournas C."/>
            <person name="Habgood R."/>
            <person name="Hainaut M."/>
            <person name="Harispe M.L."/>
            <person name="Henrissat B."/>
            <person name="Hilden K.S."/>
            <person name="Hope R."/>
            <person name="Hossain A."/>
            <person name="Karabika E."/>
            <person name="Karaffa L."/>
            <person name="Karanyi Z."/>
            <person name="Krasevec N."/>
            <person name="Kuo A."/>
            <person name="Kusch H."/>
            <person name="LaButti K."/>
            <person name="Lagendijk E.L."/>
            <person name="Lapidus A."/>
            <person name="Levasseur A."/>
            <person name="Lindquist E."/>
            <person name="Lipzen A."/>
            <person name="Logrieco A.F."/>
            <person name="MacCabe A."/>
            <person name="Maekelae M.R."/>
            <person name="Malavazi I."/>
            <person name="Melin P."/>
            <person name="Meyer V."/>
            <person name="Mielnichuk N."/>
            <person name="Miskei M."/>
            <person name="Molnar A.P."/>
            <person name="Mule G."/>
            <person name="Ngan C.Y."/>
            <person name="Orejas M."/>
            <person name="Orosz E."/>
            <person name="Ouedraogo J.P."/>
            <person name="Overkamp K.M."/>
            <person name="Park H.-S."/>
            <person name="Perrone G."/>
            <person name="Piumi F."/>
            <person name="Punt P.J."/>
            <person name="Ram A.F."/>
            <person name="Ramon A."/>
            <person name="Rauscher S."/>
            <person name="Record E."/>
            <person name="Riano-Pachon D.M."/>
            <person name="Robert V."/>
            <person name="Roehrig J."/>
            <person name="Ruller R."/>
            <person name="Salamov A."/>
            <person name="Salih N.S."/>
            <person name="Samson R.A."/>
            <person name="Sandor E."/>
            <person name="Sanguinetti M."/>
            <person name="Schuetze T."/>
            <person name="Sepcic K."/>
            <person name="Shelest E."/>
            <person name="Sherlock G."/>
            <person name="Sophianopoulou V."/>
            <person name="Squina F.M."/>
            <person name="Sun H."/>
            <person name="Susca A."/>
            <person name="Todd R.B."/>
            <person name="Tsang A."/>
            <person name="Unkles S.E."/>
            <person name="van de Wiele N."/>
            <person name="van Rossen-Uffink D."/>
            <person name="Oliveira J.V."/>
            <person name="Vesth T.C."/>
            <person name="Visser J."/>
            <person name="Yu J.-H."/>
            <person name="Zhou M."/>
            <person name="Andersen M.R."/>
            <person name="Archer D.B."/>
            <person name="Baker S.E."/>
            <person name="Benoit I."/>
            <person name="Brakhage A.A."/>
            <person name="Braus G.H."/>
            <person name="Fischer R."/>
            <person name="Frisvad J.C."/>
            <person name="Goldman G.H."/>
            <person name="Houbraken J."/>
            <person name="Oakley B."/>
            <person name="Pocsi I."/>
            <person name="Scazzocchio C."/>
            <person name="Seiboth B."/>
            <person name="vanKuyk P.A."/>
            <person name="Wortman J."/>
            <person name="Dyer P.S."/>
            <person name="Grigoriev I.V."/>
        </authorList>
    </citation>
    <scope>NUCLEOTIDE SEQUENCE [LARGE SCALE GENOMIC DNA]</scope>
    <source>
        <strain evidence="3">DTO 134E9</strain>
    </source>
</reference>
<sequence length="58" mass="6627">MKFIVGDRIRMHGRAVGYPEKIAEIIEVLESEGLFRYRVKFDDGTEMVVMPGPESVKV</sequence>
<evidence type="ECO:0000313" key="2">
    <source>
        <dbReference type="EMBL" id="OJJ38059.1"/>
    </source>
</evidence>
<proteinExistence type="predicted"/>
<dbReference type="VEuPathDB" id="FungiDB:ASPWEDRAFT_35632"/>
<dbReference type="InterPro" id="IPR015035">
    <property type="entry name" value="DUF1918"/>
</dbReference>
<dbReference type="AlphaFoldDB" id="A0A1L9RT11"/>
<dbReference type="Gene3D" id="2.30.30.440">
    <property type="entry name" value="Domain of unknown function DUF1918"/>
    <property type="match status" value="1"/>
</dbReference>
<accession>A0A1L9RT11</accession>
<dbReference type="SUPFAM" id="SSF50118">
    <property type="entry name" value="Cell growth inhibitor/plasmid maintenance toxic component"/>
    <property type="match status" value="1"/>
</dbReference>
<evidence type="ECO:0000313" key="3">
    <source>
        <dbReference type="Proteomes" id="UP000184383"/>
    </source>
</evidence>
<gene>
    <name evidence="2" type="ORF">ASPWEDRAFT_35632</name>
</gene>
<dbReference type="EMBL" id="KV878210">
    <property type="protein sequence ID" value="OJJ38059.1"/>
    <property type="molecule type" value="Genomic_DNA"/>
</dbReference>
<organism evidence="2 3">
    <name type="scientific">Aspergillus wentii DTO 134E9</name>
    <dbReference type="NCBI Taxonomy" id="1073089"/>
    <lineage>
        <taxon>Eukaryota</taxon>
        <taxon>Fungi</taxon>
        <taxon>Dikarya</taxon>
        <taxon>Ascomycota</taxon>
        <taxon>Pezizomycotina</taxon>
        <taxon>Eurotiomycetes</taxon>
        <taxon>Eurotiomycetidae</taxon>
        <taxon>Eurotiales</taxon>
        <taxon>Aspergillaceae</taxon>
        <taxon>Aspergillus</taxon>
        <taxon>Aspergillus subgen. Cremei</taxon>
    </lineage>
</organism>
<dbReference type="OrthoDB" id="4451832at2759"/>
<dbReference type="Pfam" id="PF08940">
    <property type="entry name" value="DUF1918"/>
    <property type="match status" value="1"/>
</dbReference>
<dbReference type="RefSeq" id="XP_040691735.1">
    <property type="nucleotide sequence ID" value="XM_040834269.1"/>
</dbReference>
<evidence type="ECO:0000259" key="1">
    <source>
        <dbReference type="Pfam" id="PF08940"/>
    </source>
</evidence>
<keyword evidence="3" id="KW-1185">Reference proteome</keyword>
<feature type="domain" description="DUF1918" evidence="1">
    <location>
        <begin position="1"/>
        <end position="55"/>
    </location>
</feature>
<dbReference type="GeneID" id="63750117"/>
<dbReference type="Proteomes" id="UP000184383">
    <property type="component" value="Unassembled WGS sequence"/>
</dbReference>
<protein>
    <recommendedName>
        <fullName evidence="1">DUF1918 domain-containing protein</fullName>
    </recommendedName>
</protein>